<proteinExistence type="inferred from homology"/>
<evidence type="ECO:0000313" key="16">
    <source>
        <dbReference type="Proteomes" id="UP000800094"/>
    </source>
</evidence>
<name>A0A6A6IRA6_9PLEO</name>
<evidence type="ECO:0000256" key="7">
    <source>
        <dbReference type="ARBA" id="ARBA00022723"/>
    </source>
</evidence>
<dbReference type="GeneID" id="54574467"/>
<gene>
    <name evidence="15" type="ORF">BU26DRAFT_251511</name>
</gene>
<evidence type="ECO:0000313" key="15">
    <source>
        <dbReference type="EMBL" id="KAF2252120.1"/>
    </source>
</evidence>
<organism evidence="15 16">
    <name type="scientific">Trematosphaeria pertusa</name>
    <dbReference type="NCBI Taxonomy" id="390896"/>
    <lineage>
        <taxon>Eukaryota</taxon>
        <taxon>Fungi</taxon>
        <taxon>Dikarya</taxon>
        <taxon>Ascomycota</taxon>
        <taxon>Pezizomycotina</taxon>
        <taxon>Dothideomycetes</taxon>
        <taxon>Pleosporomycetidae</taxon>
        <taxon>Pleosporales</taxon>
        <taxon>Massarineae</taxon>
        <taxon>Trematosphaeriaceae</taxon>
        <taxon>Trematosphaeria</taxon>
    </lineage>
</organism>
<comment type="subcellular location">
    <subcellularLocation>
        <location evidence="2">Membrane</location>
    </subcellularLocation>
</comment>
<feature type="transmembrane region" description="Helical" evidence="14">
    <location>
        <begin position="49"/>
        <end position="73"/>
    </location>
</feature>
<dbReference type="Gene3D" id="1.10.630.10">
    <property type="entry name" value="Cytochrome P450"/>
    <property type="match status" value="1"/>
</dbReference>
<evidence type="ECO:0000256" key="9">
    <source>
        <dbReference type="ARBA" id="ARBA00023002"/>
    </source>
</evidence>
<accession>A0A6A6IRA6</accession>
<dbReference type="GO" id="GO:0016705">
    <property type="term" value="F:oxidoreductase activity, acting on paired donors, with incorporation or reduction of molecular oxygen"/>
    <property type="evidence" value="ECO:0007669"/>
    <property type="project" value="InterPro"/>
</dbReference>
<dbReference type="PRINTS" id="PR00385">
    <property type="entry name" value="P450"/>
</dbReference>
<dbReference type="InterPro" id="IPR036396">
    <property type="entry name" value="Cyt_P450_sf"/>
</dbReference>
<evidence type="ECO:0000256" key="3">
    <source>
        <dbReference type="ARBA" id="ARBA00004685"/>
    </source>
</evidence>
<keyword evidence="8 14" id="KW-1133">Transmembrane helix</keyword>
<evidence type="ECO:0000256" key="1">
    <source>
        <dbReference type="ARBA" id="ARBA00001971"/>
    </source>
</evidence>
<keyword evidence="16" id="KW-1185">Reference proteome</keyword>
<comment type="similarity">
    <text evidence="4">Belongs to the cytochrome P450 family.</text>
</comment>
<dbReference type="OrthoDB" id="1470350at2759"/>
<keyword evidence="6 14" id="KW-0812">Transmembrane</keyword>
<evidence type="ECO:0000256" key="14">
    <source>
        <dbReference type="SAM" id="Phobius"/>
    </source>
</evidence>
<keyword evidence="12 14" id="KW-0472">Membrane</keyword>
<comment type="cofactor">
    <cofactor evidence="1 13">
        <name>heme</name>
        <dbReference type="ChEBI" id="CHEBI:30413"/>
    </cofactor>
</comment>
<keyword evidence="10 13" id="KW-0408">Iron</keyword>
<dbReference type="PRINTS" id="PR00463">
    <property type="entry name" value="EP450I"/>
</dbReference>
<evidence type="ECO:0000256" key="8">
    <source>
        <dbReference type="ARBA" id="ARBA00022989"/>
    </source>
</evidence>
<dbReference type="GO" id="GO:1902181">
    <property type="term" value="P:verruculogen biosynthetic process"/>
    <property type="evidence" value="ECO:0007669"/>
    <property type="project" value="UniProtKB-ARBA"/>
</dbReference>
<evidence type="ECO:0000256" key="2">
    <source>
        <dbReference type="ARBA" id="ARBA00004370"/>
    </source>
</evidence>
<dbReference type="SUPFAM" id="SSF48264">
    <property type="entry name" value="Cytochrome P450"/>
    <property type="match status" value="1"/>
</dbReference>
<reference evidence="15" key="1">
    <citation type="journal article" date="2020" name="Stud. Mycol.">
        <title>101 Dothideomycetes genomes: a test case for predicting lifestyles and emergence of pathogens.</title>
        <authorList>
            <person name="Haridas S."/>
            <person name="Albert R."/>
            <person name="Binder M."/>
            <person name="Bloem J."/>
            <person name="Labutti K."/>
            <person name="Salamov A."/>
            <person name="Andreopoulos B."/>
            <person name="Baker S."/>
            <person name="Barry K."/>
            <person name="Bills G."/>
            <person name="Bluhm B."/>
            <person name="Cannon C."/>
            <person name="Castanera R."/>
            <person name="Culley D."/>
            <person name="Daum C."/>
            <person name="Ezra D."/>
            <person name="Gonzalez J."/>
            <person name="Henrissat B."/>
            <person name="Kuo A."/>
            <person name="Liang C."/>
            <person name="Lipzen A."/>
            <person name="Lutzoni F."/>
            <person name="Magnuson J."/>
            <person name="Mondo S."/>
            <person name="Nolan M."/>
            <person name="Ohm R."/>
            <person name="Pangilinan J."/>
            <person name="Park H.-J."/>
            <person name="Ramirez L."/>
            <person name="Alfaro M."/>
            <person name="Sun H."/>
            <person name="Tritt A."/>
            <person name="Yoshinaga Y."/>
            <person name="Zwiers L.-H."/>
            <person name="Turgeon B."/>
            <person name="Goodwin S."/>
            <person name="Spatafora J."/>
            <person name="Crous P."/>
            <person name="Grigoriev I."/>
        </authorList>
    </citation>
    <scope>NUCLEOTIDE SEQUENCE</scope>
    <source>
        <strain evidence="15">CBS 122368</strain>
    </source>
</reference>
<dbReference type="Pfam" id="PF00067">
    <property type="entry name" value="p450"/>
    <property type="match status" value="1"/>
</dbReference>
<dbReference type="GO" id="GO:0020037">
    <property type="term" value="F:heme binding"/>
    <property type="evidence" value="ECO:0007669"/>
    <property type="project" value="InterPro"/>
</dbReference>
<keyword evidence="9" id="KW-0560">Oxidoreductase</keyword>
<feature type="binding site" description="axial binding residue" evidence="13">
    <location>
        <position position="495"/>
    </location>
    <ligand>
        <name>heme</name>
        <dbReference type="ChEBI" id="CHEBI:30413"/>
    </ligand>
    <ligandPart>
        <name>Fe</name>
        <dbReference type="ChEBI" id="CHEBI:18248"/>
    </ligandPart>
</feature>
<dbReference type="InterPro" id="IPR001128">
    <property type="entry name" value="Cyt_P450"/>
</dbReference>
<evidence type="ECO:0000256" key="4">
    <source>
        <dbReference type="ARBA" id="ARBA00010617"/>
    </source>
</evidence>
<dbReference type="AlphaFoldDB" id="A0A6A6IRA6"/>
<keyword evidence="11" id="KW-0503">Monooxygenase</keyword>
<dbReference type="PANTHER" id="PTHR24305">
    <property type="entry name" value="CYTOCHROME P450"/>
    <property type="match status" value="1"/>
</dbReference>
<dbReference type="CDD" id="cd11061">
    <property type="entry name" value="CYP67-like"/>
    <property type="match status" value="1"/>
</dbReference>
<evidence type="ECO:0000256" key="13">
    <source>
        <dbReference type="PIRSR" id="PIRSR602401-1"/>
    </source>
</evidence>
<dbReference type="Proteomes" id="UP000800094">
    <property type="component" value="Unassembled WGS sequence"/>
</dbReference>
<evidence type="ECO:0000256" key="5">
    <source>
        <dbReference type="ARBA" id="ARBA00022617"/>
    </source>
</evidence>
<dbReference type="GO" id="GO:0004497">
    <property type="term" value="F:monooxygenase activity"/>
    <property type="evidence" value="ECO:0007669"/>
    <property type="project" value="UniProtKB-KW"/>
</dbReference>
<protein>
    <submittedName>
        <fullName evidence="15">Cytochrome P450-like protein</fullName>
    </submittedName>
</protein>
<dbReference type="PANTHER" id="PTHR24305:SF237">
    <property type="entry name" value="CYTOCHROME P450 MONOOXYGENASE ATNE-RELATED"/>
    <property type="match status" value="1"/>
</dbReference>
<keyword evidence="7 13" id="KW-0479">Metal-binding</keyword>
<dbReference type="InterPro" id="IPR002401">
    <property type="entry name" value="Cyt_P450_E_grp-I"/>
</dbReference>
<keyword evidence="5 13" id="KW-0349">Heme</keyword>
<dbReference type="EMBL" id="ML987192">
    <property type="protein sequence ID" value="KAF2252120.1"/>
    <property type="molecule type" value="Genomic_DNA"/>
</dbReference>
<evidence type="ECO:0000256" key="10">
    <source>
        <dbReference type="ARBA" id="ARBA00023004"/>
    </source>
</evidence>
<feature type="transmembrane region" description="Helical" evidence="14">
    <location>
        <begin position="20"/>
        <end position="37"/>
    </location>
</feature>
<dbReference type="FunFam" id="1.10.630.10:FF:000063">
    <property type="entry name" value="Cytochrome P450 monooxygenase"/>
    <property type="match status" value="1"/>
</dbReference>
<comment type="pathway">
    <text evidence="3">Mycotoxin biosynthesis.</text>
</comment>
<dbReference type="GO" id="GO:0016020">
    <property type="term" value="C:membrane"/>
    <property type="evidence" value="ECO:0007669"/>
    <property type="project" value="UniProtKB-SubCell"/>
</dbReference>
<sequence>MVAKSPTYFKQLNSYRGSSAVFWALSFGYVATLMYRRRSEHRAGLLSEAGFALSLLWAEFCFYCATVIVYRIWFHPLAKYPGPFLAKFSDWYSVYHCFLEDRHIDFYKLHCKYGPIVRYGPHRIAMNSNTALREIYHVRANCQKSQFFTVFSHFFKVQMVMTTLDHKEHAFKRRIASEALTAKALKEMEAGVVRNVNVFCDKMLDDPNDKTKEWNSARNMSRWCGWLVNDIMGDITFHRNWKMLSSEENRDILEILNQGVGGLNMMGHMPGILDLKLDKIFFRGATEGTYKYERLTEDQTNWRIEQGEKIQERDIFGSLMAAHDTETNRSLTREELIAEAGLFIIAGSDTTGSAISATLFYLLHYPECYDIVQREVREKFSAVEDIHGGDQLTQCQYLHACITEAMRLSPGVGGILLREVMQPGMRVDGHFFPAGTDIGVANYAIHHNTDYFPEPFVFRPTRWLLASQYSGGVSAAEVKLANSAYAPFSVGRANCLGQNLAYTEMMTIIGKLMFMYDLRIQPGSTLGEGSEKLGKDRARKEEFQTWDRFVSHHEGPMIEFRPR</sequence>
<dbReference type="GO" id="GO:0005506">
    <property type="term" value="F:iron ion binding"/>
    <property type="evidence" value="ECO:0007669"/>
    <property type="project" value="InterPro"/>
</dbReference>
<dbReference type="InterPro" id="IPR050121">
    <property type="entry name" value="Cytochrome_P450_monoxygenase"/>
</dbReference>
<evidence type="ECO:0000256" key="6">
    <source>
        <dbReference type="ARBA" id="ARBA00022692"/>
    </source>
</evidence>
<evidence type="ECO:0000256" key="12">
    <source>
        <dbReference type="ARBA" id="ARBA00023136"/>
    </source>
</evidence>
<evidence type="ECO:0000256" key="11">
    <source>
        <dbReference type="ARBA" id="ARBA00023033"/>
    </source>
</evidence>
<dbReference type="RefSeq" id="XP_033687124.1">
    <property type="nucleotide sequence ID" value="XM_033821137.1"/>
</dbReference>